<dbReference type="EMBL" id="CABPSH010000001">
    <property type="protein sequence ID" value="VVD62546.1"/>
    <property type="molecule type" value="Genomic_DNA"/>
</dbReference>
<proteinExistence type="predicted"/>
<name>A0A5E4RGS5_9BURK</name>
<accession>A0A5E4RGS5</accession>
<dbReference type="GO" id="GO:0003677">
    <property type="term" value="F:DNA binding"/>
    <property type="evidence" value="ECO:0007669"/>
    <property type="project" value="UniProtKB-KW"/>
</dbReference>
<organism evidence="1 2">
    <name type="scientific">Pandoraea eparura</name>
    <dbReference type="NCBI Taxonomy" id="2508291"/>
    <lineage>
        <taxon>Bacteria</taxon>
        <taxon>Pseudomonadati</taxon>
        <taxon>Pseudomonadota</taxon>
        <taxon>Betaproteobacteria</taxon>
        <taxon>Burkholderiales</taxon>
        <taxon>Burkholderiaceae</taxon>
        <taxon>Pandoraea</taxon>
    </lineage>
</organism>
<gene>
    <name evidence="1" type="ORF">PEP31012_00178</name>
</gene>
<sequence length="71" mass="7911">MHVKNLSEVCLNRTHISTKEAAAILLVKPQTMRKSHCIYGEYAGIRPTRLASRKLAWPVDGIERALMHGAA</sequence>
<evidence type="ECO:0000313" key="2">
    <source>
        <dbReference type="Proteomes" id="UP000400981"/>
    </source>
</evidence>
<dbReference type="AlphaFoldDB" id="A0A5E4RGS5"/>
<keyword evidence="2" id="KW-1185">Reference proteome</keyword>
<reference evidence="1 2" key="1">
    <citation type="submission" date="2019-08" db="EMBL/GenBank/DDBJ databases">
        <authorList>
            <person name="Peeters C."/>
        </authorList>
    </citation>
    <scope>NUCLEOTIDE SEQUENCE [LARGE SCALE GENOMIC DNA]</scope>
    <source>
        <strain evidence="1 2">LMG 31012</strain>
    </source>
</reference>
<dbReference type="RefSeq" id="WP_174978066.1">
    <property type="nucleotide sequence ID" value="NZ_CABPSH010000001.1"/>
</dbReference>
<keyword evidence="1" id="KW-0238">DNA-binding</keyword>
<protein>
    <submittedName>
        <fullName evidence="1">DNA-binding protein</fullName>
    </submittedName>
</protein>
<evidence type="ECO:0000313" key="1">
    <source>
        <dbReference type="EMBL" id="VVD62546.1"/>
    </source>
</evidence>
<dbReference type="Proteomes" id="UP000400981">
    <property type="component" value="Unassembled WGS sequence"/>
</dbReference>